<feature type="transmembrane region" description="Helical" evidence="8">
    <location>
        <begin position="364"/>
        <end position="384"/>
    </location>
</feature>
<evidence type="ECO:0000313" key="10">
    <source>
        <dbReference type="EMBL" id="KRM55600.1"/>
    </source>
</evidence>
<gene>
    <name evidence="10" type="ORF">FC18_GL001218</name>
</gene>
<dbReference type="AlphaFoldDB" id="A0A0R1ZKT6"/>
<feature type="transmembrane region" description="Helical" evidence="8">
    <location>
        <begin position="421"/>
        <end position="440"/>
    </location>
</feature>
<protein>
    <submittedName>
        <fullName evidence="10">Cellobiose pts, eiic</fullName>
    </submittedName>
</protein>
<feature type="transmembrane region" description="Helical" evidence="8">
    <location>
        <begin position="121"/>
        <end position="144"/>
    </location>
</feature>
<keyword evidence="7 8" id="KW-0472">Membrane</keyword>
<evidence type="ECO:0000259" key="9">
    <source>
        <dbReference type="PROSITE" id="PS51105"/>
    </source>
</evidence>
<evidence type="ECO:0000256" key="4">
    <source>
        <dbReference type="ARBA" id="ARBA00022597"/>
    </source>
</evidence>
<keyword evidence="11" id="KW-1185">Reference proteome</keyword>
<dbReference type="PANTHER" id="PTHR33989:SF4">
    <property type="entry name" value="PTS SYSTEM N,N'-DIACETYLCHITOBIOSE-SPECIFIC EIIC COMPONENT"/>
    <property type="match status" value="1"/>
</dbReference>
<dbReference type="GO" id="GO:0005886">
    <property type="term" value="C:plasma membrane"/>
    <property type="evidence" value="ECO:0007669"/>
    <property type="project" value="UniProtKB-SubCell"/>
</dbReference>
<organism evidence="10 11">
    <name type="scientific">Lacticaseibacillus sharpeae JCM 1186 = DSM 20505</name>
    <dbReference type="NCBI Taxonomy" id="1291052"/>
    <lineage>
        <taxon>Bacteria</taxon>
        <taxon>Bacillati</taxon>
        <taxon>Bacillota</taxon>
        <taxon>Bacilli</taxon>
        <taxon>Lactobacillales</taxon>
        <taxon>Lactobacillaceae</taxon>
        <taxon>Lacticaseibacillus</taxon>
    </lineage>
</organism>
<evidence type="ECO:0000256" key="5">
    <source>
        <dbReference type="ARBA" id="ARBA00022692"/>
    </source>
</evidence>
<keyword evidence="4" id="KW-0762">Sugar transport</keyword>
<dbReference type="STRING" id="1291052.FC18_GL001218"/>
<feature type="transmembrane region" description="Helical" evidence="8">
    <location>
        <begin position="213"/>
        <end position="236"/>
    </location>
</feature>
<evidence type="ECO:0000256" key="6">
    <source>
        <dbReference type="ARBA" id="ARBA00022989"/>
    </source>
</evidence>
<sequence>MNHIDELCESATIGSYQLTTARRSTGTEIFKFFAVHTAQHSIVERKVNHMNSFIEWLNKHLVPIATKIGSVRWLVALRDAFISIMPATMAGAVATVLNALVRDIPGRFGWTGFVNAMQPLIGVNGQVWTGSMAVLGLIFAFTFGYQLSVQYKVEPITGGIVTLGTFLMTLPQGYTITLAKALSKADTDIITKAGAAVTGNSISGWGFFNFNSYFGAAGFFTVMLMGGLAAAIYIWLMKKHITIKMPDSVPPAIAAAFTGIIPATVAMYVSGIITWAFTKFAATTVIEFISKIIQEPLLNLSQGYGAVLLMTLLVQLFWFFGLHGTNVLGPVLDGIWLTAQVANMSAFNAGKALPYIWTRNAFDLYAWIGGAGSTLLLLLAILFFSKRDDQRAVAKMAIAPGFFNVNEPVMFGLPIVLDPIYFIPFLAAPVVMVTIAYFVMQAGWVSPIKTQIVWSMPPIVNSLIATLDWRAPVLQIVNGIIGFLIYLPFVKAANKIKPAEY</sequence>
<proteinExistence type="predicted"/>
<feature type="transmembrane region" description="Helical" evidence="8">
    <location>
        <begin position="302"/>
        <end position="320"/>
    </location>
</feature>
<dbReference type="Pfam" id="PF02378">
    <property type="entry name" value="PTS_EIIC"/>
    <property type="match status" value="1"/>
</dbReference>
<evidence type="ECO:0000256" key="1">
    <source>
        <dbReference type="ARBA" id="ARBA00004651"/>
    </source>
</evidence>
<comment type="subcellular location">
    <subcellularLocation>
        <location evidence="1">Cell membrane</location>
        <topology evidence="1">Multi-pass membrane protein</topology>
    </subcellularLocation>
</comment>
<dbReference type="EMBL" id="AYYO01000017">
    <property type="protein sequence ID" value="KRM55600.1"/>
    <property type="molecule type" value="Genomic_DNA"/>
</dbReference>
<dbReference type="InterPro" id="IPR004501">
    <property type="entry name" value="PTS_EIIC_3"/>
</dbReference>
<dbReference type="InterPro" id="IPR051088">
    <property type="entry name" value="PTS_Sugar-EIIC/EIIB"/>
</dbReference>
<evidence type="ECO:0000256" key="2">
    <source>
        <dbReference type="ARBA" id="ARBA00022448"/>
    </source>
</evidence>
<keyword evidence="2" id="KW-0813">Transport</keyword>
<keyword evidence="3" id="KW-1003">Cell membrane</keyword>
<dbReference type="PANTHER" id="PTHR33989">
    <property type="match status" value="1"/>
</dbReference>
<dbReference type="InterPro" id="IPR003352">
    <property type="entry name" value="PTS_EIIC"/>
</dbReference>
<reference evidence="10 11" key="1">
    <citation type="journal article" date="2015" name="Genome Announc.">
        <title>Expanding the biotechnology potential of lactobacilli through comparative genomics of 213 strains and associated genera.</title>
        <authorList>
            <person name="Sun Z."/>
            <person name="Harris H.M."/>
            <person name="McCann A."/>
            <person name="Guo C."/>
            <person name="Argimon S."/>
            <person name="Zhang W."/>
            <person name="Yang X."/>
            <person name="Jeffery I.B."/>
            <person name="Cooney J.C."/>
            <person name="Kagawa T.F."/>
            <person name="Liu W."/>
            <person name="Song Y."/>
            <person name="Salvetti E."/>
            <person name="Wrobel A."/>
            <person name="Rasinkangas P."/>
            <person name="Parkhill J."/>
            <person name="Rea M.C."/>
            <person name="O'Sullivan O."/>
            <person name="Ritari J."/>
            <person name="Douillard F.P."/>
            <person name="Paul Ross R."/>
            <person name="Yang R."/>
            <person name="Briner A.E."/>
            <person name="Felis G.E."/>
            <person name="de Vos W.M."/>
            <person name="Barrangou R."/>
            <person name="Klaenhammer T.R."/>
            <person name="Caufield P.W."/>
            <person name="Cui Y."/>
            <person name="Zhang H."/>
            <person name="O'Toole P.W."/>
        </authorList>
    </citation>
    <scope>NUCLEOTIDE SEQUENCE [LARGE SCALE GENOMIC DNA]</scope>
    <source>
        <strain evidence="10 11">DSM 20505</strain>
    </source>
</reference>
<feature type="transmembrane region" description="Helical" evidence="8">
    <location>
        <begin position="473"/>
        <end position="490"/>
    </location>
</feature>
<name>A0A0R1ZKT6_9LACO</name>
<evidence type="ECO:0000256" key="8">
    <source>
        <dbReference type="SAM" id="Phobius"/>
    </source>
</evidence>
<accession>A0A0R1ZKT6</accession>
<dbReference type="PATRIC" id="fig|1291052.5.peg.1236"/>
<dbReference type="GO" id="GO:0008982">
    <property type="term" value="F:protein-N(PI)-phosphohistidine-sugar phosphotransferase activity"/>
    <property type="evidence" value="ECO:0007669"/>
    <property type="project" value="InterPro"/>
</dbReference>
<evidence type="ECO:0000313" key="11">
    <source>
        <dbReference type="Proteomes" id="UP000051679"/>
    </source>
</evidence>
<comment type="caution">
    <text evidence="10">The sequence shown here is derived from an EMBL/GenBank/DDBJ whole genome shotgun (WGS) entry which is preliminary data.</text>
</comment>
<feature type="domain" description="PTS EIIC type-3" evidence="9">
    <location>
        <begin position="57"/>
        <end position="489"/>
    </location>
</feature>
<dbReference type="GO" id="GO:0009401">
    <property type="term" value="P:phosphoenolpyruvate-dependent sugar phosphotransferase system"/>
    <property type="evidence" value="ECO:0007669"/>
    <property type="project" value="InterPro"/>
</dbReference>
<evidence type="ECO:0000256" key="7">
    <source>
        <dbReference type="ARBA" id="ARBA00023136"/>
    </source>
</evidence>
<dbReference type="GO" id="GO:1902815">
    <property type="term" value="P:N,N'-diacetylchitobiose import"/>
    <property type="evidence" value="ECO:0007669"/>
    <property type="project" value="TreeGrafter"/>
</dbReference>
<dbReference type="PROSITE" id="PS51105">
    <property type="entry name" value="PTS_EIIC_TYPE_3"/>
    <property type="match status" value="1"/>
</dbReference>
<evidence type="ECO:0000256" key="3">
    <source>
        <dbReference type="ARBA" id="ARBA00022475"/>
    </source>
</evidence>
<dbReference type="Proteomes" id="UP000051679">
    <property type="component" value="Unassembled WGS sequence"/>
</dbReference>
<feature type="transmembrane region" description="Helical" evidence="8">
    <location>
        <begin position="80"/>
        <end position="101"/>
    </location>
</feature>
<dbReference type="NCBIfam" id="TIGR00410">
    <property type="entry name" value="lacE"/>
    <property type="match status" value="1"/>
</dbReference>
<keyword evidence="6 8" id="KW-1133">Transmembrane helix</keyword>
<feature type="transmembrane region" description="Helical" evidence="8">
    <location>
        <begin position="156"/>
        <end position="174"/>
    </location>
</feature>
<keyword evidence="5 8" id="KW-0812">Transmembrane</keyword>